<keyword evidence="5 7" id="KW-1133">Transmembrane helix</keyword>
<evidence type="ECO:0000256" key="2">
    <source>
        <dbReference type="ARBA" id="ARBA00006448"/>
    </source>
</evidence>
<evidence type="ECO:0000256" key="1">
    <source>
        <dbReference type="ARBA" id="ARBA00004651"/>
    </source>
</evidence>
<dbReference type="InterPro" id="IPR007353">
    <property type="entry name" value="DUF421"/>
</dbReference>
<gene>
    <name evidence="9" type="ORF">K0O23_03275</name>
</gene>
<dbReference type="Proteomes" id="UP000813018">
    <property type="component" value="Unassembled WGS sequence"/>
</dbReference>
<dbReference type="PANTHER" id="PTHR34582:SF6">
    <property type="entry name" value="UPF0702 TRANSMEMBRANE PROTEIN YCAP"/>
    <property type="match status" value="1"/>
</dbReference>
<keyword evidence="4 7" id="KW-0812">Transmembrane</keyword>
<dbReference type="EMBL" id="JAHYXK010000002">
    <property type="protein sequence ID" value="MBW7466075.1"/>
    <property type="molecule type" value="Genomic_DNA"/>
</dbReference>
<evidence type="ECO:0000256" key="5">
    <source>
        <dbReference type="ARBA" id="ARBA00022989"/>
    </source>
</evidence>
<comment type="similarity">
    <text evidence="2">Belongs to the UPF0702 family.</text>
</comment>
<feature type="transmembrane region" description="Helical" evidence="7">
    <location>
        <begin position="55"/>
        <end position="75"/>
    </location>
</feature>
<name>A0ABS7CQH3_9BACT</name>
<feature type="domain" description="YetF C-terminal" evidence="8">
    <location>
        <begin position="79"/>
        <end position="148"/>
    </location>
</feature>
<comment type="caution">
    <text evidence="9">The sequence shown here is derived from an EMBL/GenBank/DDBJ whole genome shotgun (WGS) entry which is preliminary data.</text>
</comment>
<organism evidence="9 10">
    <name type="scientific">Pontibacter aydingkolensis</name>
    <dbReference type="NCBI Taxonomy" id="1911536"/>
    <lineage>
        <taxon>Bacteria</taxon>
        <taxon>Pseudomonadati</taxon>
        <taxon>Bacteroidota</taxon>
        <taxon>Cytophagia</taxon>
        <taxon>Cytophagales</taxon>
        <taxon>Hymenobacteraceae</taxon>
        <taxon>Pontibacter</taxon>
    </lineage>
</organism>
<reference evidence="9 10" key="1">
    <citation type="journal article" date="2016" name="Int. J. Syst. Evol. Microbiol.">
        <title>Pontibacter aydingkolensis sp. nov., isolated from soil of a salt lake.</title>
        <authorList>
            <person name="Osman G."/>
            <person name="Zhang T."/>
            <person name="Lou K."/>
            <person name="Gao Y."/>
            <person name="Chang W."/>
            <person name="Lin Q."/>
            <person name="Yang H.M."/>
            <person name="Huo X.D."/>
            <person name="Wang N."/>
        </authorList>
    </citation>
    <scope>NUCLEOTIDE SEQUENCE [LARGE SCALE GENOMIC DNA]</scope>
    <source>
        <strain evidence="9 10">KACC 19255</strain>
    </source>
</reference>
<feature type="transmembrane region" description="Helical" evidence="7">
    <location>
        <begin position="6"/>
        <end position="22"/>
    </location>
</feature>
<evidence type="ECO:0000259" key="8">
    <source>
        <dbReference type="Pfam" id="PF04239"/>
    </source>
</evidence>
<keyword evidence="10" id="KW-1185">Reference proteome</keyword>
<accession>A0ABS7CQH3</accession>
<evidence type="ECO:0000256" key="4">
    <source>
        <dbReference type="ARBA" id="ARBA00022692"/>
    </source>
</evidence>
<evidence type="ECO:0000256" key="3">
    <source>
        <dbReference type="ARBA" id="ARBA00022475"/>
    </source>
</evidence>
<keyword evidence="6 7" id="KW-0472">Membrane</keyword>
<dbReference type="RefSeq" id="WP_219875962.1">
    <property type="nucleotide sequence ID" value="NZ_JAHYXK010000002.1"/>
</dbReference>
<evidence type="ECO:0000256" key="6">
    <source>
        <dbReference type="ARBA" id="ARBA00023136"/>
    </source>
</evidence>
<proteinExistence type="inferred from homology"/>
<comment type="subcellular location">
    <subcellularLocation>
        <location evidence="1">Cell membrane</location>
        <topology evidence="1">Multi-pass membrane protein</topology>
    </subcellularLocation>
</comment>
<dbReference type="Gene3D" id="3.30.240.20">
    <property type="entry name" value="bsu07140 like domains"/>
    <property type="match status" value="1"/>
</dbReference>
<evidence type="ECO:0000313" key="10">
    <source>
        <dbReference type="Proteomes" id="UP000813018"/>
    </source>
</evidence>
<dbReference type="InterPro" id="IPR023090">
    <property type="entry name" value="UPF0702_alpha/beta_dom_sf"/>
</dbReference>
<evidence type="ECO:0000313" key="9">
    <source>
        <dbReference type="EMBL" id="MBW7466075.1"/>
    </source>
</evidence>
<protein>
    <submittedName>
        <fullName evidence="9">DUF421 domain-containing protein</fullName>
    </submittedName>
</protein>
<dbReference type="Pfam" id="PF04239">
    <property type="entry name" value="DUF421"/>
    <property type="match status" value="1"/>
</dbReference>
<keyword evidence="3" id="KW-1003">Cell membrane</keyword>
<evidence type="ECO:0000256" key="7">
    <source>
        <dbReference type="SAM" id="Phobius"/>
    </source>
</evidence>
<sequence length="149" mass="16558">METIVRGLVIYFFLLIVFRISGKRTLHEVTTFDFVLLIIIAETTEQALLSDDHSITNSLVLIVTLVFADVTLSIFKQYSKKAGKILDGTPTILVADGNLLKNKMDKARVDKEDIMEAARKLQGLETMSQIKYAILEIDGSISIVPKGKA</sequence>
<dbReference type="PANTHER" id="PTHR34582">
    <property type="entry name" value="UPF0702 TRANSMEMBRANE PROTEIN YCAP"/>
    <property type="match status" value="1"/>
</dbReference>